<evidence type="ECO:0000313" key="3">
    <source>
        <dbReference type="Proteomes" id="UP000720508"/>
    </source>
</evidence>
<gene>
    <name evidence="2" type="ORF">KN815_40070</name>
</gene>
<sequence length="355" mass="38826">MTKPYSPTTTGKIERWHRTLRRELLDDCGPFASLAAAQAAISKWVHTYNHLRPHQALDMATLASLFRPNPQPEPVKVVPAQRSEPAPVSAEPVPAALVLAPSVHAVEFDTVLPASGQVSIIPSVQRIRLGVGRAGLRARIWVDENTVHVLVNGEVVKTVPSNLDAEHLHQLKLRGARPAGPPPAPPSVDCVGDLPSHQALEVERTVDPNGWINLAGQRVKIGSELANRRITVRLDGHLLHAVHDGLLAKTLPSPFTSGERPRLRGARVAATQLPPAPAAVSVERKVPTDGVVMVARQRLRVGRTYAGRIVTIYVEIYVEDTHFRVTYEGAEISLHARKDQHPVTRWKAKIHAPKI</sequence>
<organism evidence="2 3">
    <name type="scientific">Streptomyces niphimycinicus</name>
    <dbReference type="NCBI Taxonomy" id="2842201"/>
    <lineage>
        <taxon>Bacteria</taxon>
        <taxon>Bacillati</taxon>
        <taxon>Actinomycetota</taxon>
        <taxon>Actinomycetes</taxon>
        <taxon>Kitasatosporales</taxon>
        <taxon>Streptomycetaceae</taxon>
        <taxon>Streptomyces</taxon>
    </lineage>
</organism>
<reference evidence="2 3" key="1">
    <citation type="submission" date="2021-06" db="EMBL/GenBank/DDBJ databases">
        <authorList>
            <person name="Pan X."/>
        </authorList>
    </citation>
    <scope>NUCLEOTIDE SEQUENCE [LARGE SCALE GENOMIC DNA]</scope>
    <source>
        <strain evidence="2 3">4503</strain>
    </source>
</reference>
<dbReference type="PROSITE" id="PS50994">
    <property type="entry name" value="INTEGRASE"/>
    <property type="match status" value="1"/>
</dbReference>
<evidence type="ECO:0000259" key="1">
    <source>
        <dbReference type="PROSITE" id="PS50994"/>
    </source>
</evidence>
<evidence type="ECO:0000313" key="2">
    <source>
        <dbReference type="EMBL" id="MBU3870030.1"/>
    </source>
</evidence>
<keyword evidence="3" id="KW-1185">Reference proteome</keyword>
<comment type="caution">
    <text evidence="2">The sequence shown here is derived from an EMBL/GenBank/DDBJ whole genome shotgun (WGS) entry which is preliminary data.</text>
</comment>
<dbReference type="InterPro" id="IPR001584">
    <property type="entry name" value="Integrase_cat-core"/>
</dbReference>
<dbReference type="Pfam" id="PF13683">
    <property type="entry name" value="rve_3"/>
    <property type="match status" value="1"/>
</dbReference>
<accession>A0ABS6CTL7</accession>
<protein>
    <submittedName>
        <fullName evidence="2">Transposase</fullName>
    </submittedName>
</protein>
<dbReference type="EMBL" id="JAHLEM010000682">
    <property type="protein sequence ID" value="MBU3870030.1"/>
    <property type="molecule type" value="Genomic_DNA"/>
</dbReference>
<proteinExistence type="predicted"/>
<dbReference type="Proteomes" id="UP000720508">
    <property type="component" value="Unassembled WGS sequence"/>
</dbReference>
<name>A0ABS6CTL7_9ACTN</name>
<feature type="domain" description="Integrase catalytic" evidence="1">
    <location>
        <begin position="1"/>
        <end position="69"/>
    </location>
</feature>